<proteinExistence type="predicted"/>
<sequence>MAHPLVWPGRYYFYPIGNTPSVCLTRDMPPEEDAHILLLGCGDPRNVLYTVYNEPSNGIRALDFTCCDIEPAILARNVLLLTMIADKELTQTVIWDTFFHFHLDKNSLSALTVQCEKLIKLSATLREWNESAYGQFIRMSTEYTLVELRRHWSLYVGTQHLPRPKLDELREALRKMSKSKLDKFSVNWSSARSAGPLMLAAVETSSDLFRQFWKTGVTYTDPNKISAATSLNPTFFHSLAGQNCSVHYGIDPMVPFHLAEVYGNTRRKASAADVVKAAKAEFEKWCSAFAVILSPASSKRVVVRMICGDCMAICQALRTFAFTESLSPNIPVAQWKTQVIQLEKEEYISKRAPALFNVIDTSNLIDHIGLLNILIAAVPILSPSTPSSVLYTESLLFRGEDATKEFMELLYADLTAIGLLFGVCPIDYLSGFTSRSNSHELMLHIATKRKANQFHQVTTWKAPASGDALLTRSGRHAPSPSYDSLQLGTFLYDMYHEIYQQEDAVNFWRLNQGNLTRAFASSNILHYSRESFVLLLKLVRDRLGIPEEKWLEVMDRFFDLQDADQSAPMDRNNMQDFCAQLHRHSVYTAPHMKPTPPKTGIFSSWDSVPTLVRIILIVPREKLSILEESAEQIGTPILNCDIRGKWSHNIYSSVHVAYGTVIRMGTGSGTWAVFTEDSAGARGDSSLVASFTMSTCLLTDIEPMENLLIRLSVRSTPASTMLVSKLGLELTLFHARLMDQSAVIVLPERPLPTRALLHREPADDSYLQAQIGRCTNLQVTFDEQCELVTSLTSRISVDDEEVRKSFKNGVTPSIIQLSPCTMRLGIGKGIQDVAFPFPVIGSQNKLRLARTSMYVEVVVPPYSPLKADGMKLNPWPVTVSGGILGLYSIHRLNLARMPVLDIKAFKLNQWLNSHLGSQMSSRERSLRKKHEEDTLMYIKDSLHAIFVRSAGIQGGPAGRLFALRDNATNDCDTVLFVSDLRYDLHCHTVICDAFVLPLTHVLLFKIEKPFAKLIYEGQMNNINVYGNELAAWKQLLPVLVERCRLSWTHGANCEYKSEGRIPRCEDMEKNPLCTCGQGQDTEPMKQNKLWSPMAPYVTRVALSPLFAVSYLESIGRDPAAHKCFVCRGKGKPKLLACTGCMKVRYCSRDCQKKHWKVHKLKCKQ</sequence>
<dbReference type="PANTHER" id="PTHR10237:SF15">
    <property type="entry name" value="LD37257P"/>
    <property type="match status" value="1"/>
</dbReference>
<organism evidence="6 7">
    <name type="scientific">Laetiporus sulphureus 93-53</name>
    <dbReference type="NCBI Taxonomy" id="1314785"/>
    <lineage>
        <taxon>Eukaryota</taxon>
        <taxon>Fungi</taxon>
        <taxon>Dikarya</taxon>
        <taxon>Basidiomycota</taxon>
        <taxon>Agaricomycotina</taxon>
        <taxon>Agaricomycetes</taxon>
        <taxon>Polyporales</taxon>
        <taxon>Laetiporus</taxon>
    </lineage>
</organism>
<dbReference type="Pfam" id="PF01753">
    <property type="entry name" value="zf-MYND"/>
    <property type="match status" value="1"/>
</dbReference>
<dbReference type="EMBL" id="KV427614">
    <property type="protein sequence ID" value="KZT08579.1"/>
    <property type="molecule type" value="Genomic_DNA"/>
</dbReference>
<evidence type="ECO:0000256" key="1">
    <source>
        <dbReference type="ARBA" id="ARBA00022723"/>
    </source>
</evidence>
<dbReference type="InParanoid" id="A0A165F8B2"/>
<feature type="domain" description="MYND-type" evidence="5">
    <location>
        <begin position="1123"/>
        <end position="1162"/>
    </location>
</feature>
<reference evidence="6 7" key="1">
    <citation type="journal article" date="2016" name="Mol. Biol. Evol.">
        <title>Comparative Genomics of Early-Diverging Mushroom-Forming Fungi Provides Insights into the Origins of Lignocellulose Decay Capabilities.</title>
        <authorList>
            <person name="Nagy L.G."/>
            <person name="Riley R."/>
            <person name="Tritt A."/>
            <person name="Adam C."/>
            <person name="Daum C."/>
            <person name="Floudas D."/>
            <person name="Sun H."/>
            <person name="Yadav J.S."/>
            <person name="Pangilinan J."/>
            <person name="Larsson K.H."/>
            <person name="Matsuura K."/>
            <person name="Barry K."/>
            <person name="Labutti K."/>
            <person name="Kuo R."/>
            <person name="Ohm R.A."/>
            <person name="Bhattacharya S.S."/>
            <person name="Shirouzu T."/>
            <person name="Yoshinaga Y."/>
            <person name="Martin F.M."/>
            <person name="Grigoriev I.V."/>
            <person name="Hibbett D.S."/>
        </authorList>
    </citation>
    <scope>NUCLEOTIDE SEQUENCE [LARGE SCALE GENOMIC DNA]</scope>
    <source>
        <strain evidence="6 7">93-53</strain>
    </source>
</reference>
<protein>
    <recommendedName>
        <fullName evidence="5">MYND-type domain-containing protein</fullName>
    </recommendedName>
</protein>
<dbReference type="SUPFAM" id="SSF144232">
    <property type="entry name" value="HIT/MYND zinc finger-like"/>
    <property type="match status" value="1"/>
</dbReference>
<dbReference type="STRING" id="1314785.A0A165F8B2"/>
<dbReference type="InterPro" id="IPR002893">
    <property type="entry name" value="Znf_MYND"/>
</dbReference>
<evidence type="ECO:0000256" key="4">
    <source>
        <dbReference type="PROSITE-ProRule" id="PRU00134"/>
    </source>
</evidence>
<dbReference type="Gene3D" id="6.10.140.2220">
    <property type="match status" value="1"/>
</dbReference>
<dbReference type="GO" id="GO:0005634">
    <property type="term" value="C:nucleus"/>
    <property type="evidence" value="ECO:0007669"/>
    <property type="project" value="TreeGrafter"/>
</dbReference>
<keyword evidence="7" id="KW-1185">Reference proteome</keyword>
<dbReference type="AlphaFoldDB" id="A0A165F8B2"/>
<gene>
    <name evidence="6" type="ORF">LAESUDRAFT_696668</name>
</gene>
<evidence type="ECO:0000256" key="3">
    <source>
        <dbReference type="ARBA" id="ARBA00022833"/>
    </source>
</evidence>
<dbReference type="PROSITE" id="PS50865">
    <property type="entry name" value="ZF_MYND_2"/>
    <property type="match status" value="1"/>
</dbReference>
<dbReference type="InterPro" id="IPR024119">
    <property type="entry name" value="TF_DEAF-1"/>
</dbReference>
<evidence type="ECO:0000313" key="6">
    <source>
        <dbReference type="EMBL" id="KZT08579.1"/>
    </source>
</evidence>
<keyword evidence="3" id="KW-0862">Zinc</keyword>
<dbReference type="InterPro" id="IPR027974">
    <property type="entry name" value="DUF4470"/>
</dbReference>
<dbReference type="GeneID" id="63823307"/>
<evidence type="ECO:0000313" key="7">
    <source>
        <dbReference type="Proteomes" id="UP000076871"/>
    </source>
</evidence>
<accession>A0A165F8B2</accession>
<dbReference type="GO" id="GO:0000981">
    <property type="term" value="F:DNA-binding transcription factor activity, RNA polymerase II-specific"/>
    <property type="evidence" value="ECO:0007669"/>
    <property type="project" value="TreeGrafter"/>
</dbReference>
<dbReference type="RefSeq" id="XP_040766319.1">
    <property type="nucleotide sequence ID" value="XM_040906278.1"/>
</dbReference>
<dbReference type="PANTHER" id="PTHR10237">
    <property type="entry name" value="DEFORMED EPIDERMAL AUTOREGULATORY FACTOR 1 HOMOLOG SUPPRESSIN"/>
    <property type="match status" value="1"/>
</dbReference>
<keyword evidence="2 4" id="KW-0863">Zinc-finger</keyword>
<dbReference type="Pfam" id="PF14737">
    <property type="entry name" value="DUF4470"/>
    <property type="match status" value="1"/>
</dbReference>
<dbReference type="GO" id="GO:0008270">
    <property type="term" value="F:zinc ion binding"/>
    <property type="evidence" value="ECO:0007669"/>
    <property type="project" value="UniProtKB-KW"/>
</dbReference>
<dbReference type="OrthoDB" id="432970at2759"/>
<evidence type="ECO:0000256" key="2">
    <source>
        <dbReference type="ARBA" id="ARBA00022771"/>
    </source>
</evidence>
<keyword evidence="1" id="KW-0479">Metal-binding</keyword>
<name>A0A165F8B2_9APHY</name>
<dbReference type="Proteomes" id="UP000076871">
    <property type="component" value="Unassembled WGS sequence"/>
</dbReference>
<evidence type="ECO:0000259" key="5">
    <source>
        <dbReference type="PROSITE" id="PS50865"/>
    </source>
</evidence>